<dbReference type="InterPro" id="IPR008145">
    <property type="entry name" value="GK/Ca_channel_bsu"/>
</dbReference>
<dbReference type="AlphaFoldDB" id="A0AAN8LRA1"/>
<dbReference type="Gene3D" id="3.80.10.10">
    <property type="entry name" value="Ribonuclease Inhibitor"/>
    <property type="match status" value="2"/>
</dbReference>
<dbReference type="InterPro" id="IPR027417">
    <property type="entry name" value="P-loop_NTPase"/>
</dbReference>
<comment type="caution">
    <text evidence="3">The sequence shown here is derived from an EMBL/GenBank/DDBJ whole genome shotgun (WGS) entry which is preliminary data.</text>
</comment>
<evidence type="ECO:0000313" key="3">
    <source>
        <dbReference type="EMBL" id="KAK6314589.1"/>
    </source>
</evidence>
<reference evidence="3 4" key="1">
    <citation type="submission" date="2021-04" db="EMBL/GenBank/DDBJ databases">
        <authorList>
            <person name="De Guttry C."/>
            <person name="Zahm M."/>
            <person name="Klopp C."/>
            <person name="Cabau C."/>
            <person name="Louis A."/>
            <person name="Berthelot C."/>
            <person name="Parey E."/>
            <person name="Roest Crollius H."/>
            <person name="Montfort J."/>
            <person name="Robinson-Rechavi M."/>
            <person name="Bucao C."/>
            <person name="Bouchez O."/>
            <person name="Gislard M."/>
            <person name="Lluch J."/>
            <person name="Milhes M."/>
            <person name="Lampietro C."/>
            <person name="Lopez Roques C."/>
            <person name="Donnadieu C."/>
            <person name="Braasch I."/>
            <person name="Desvignes T."/>
            <person name="Postlethwait J."/>
            <person name="Bobe J."/>
            <person name="Wedekind C."/>
            <person name="Guiguen Y."/>
        </authorList>
    </citation>
    <scope>NUCLEOTIDE SEQUENCE [LARGE SCALE GENOMIC DNA]</scope>
    <source>
        <strain evidence="3">Cs_M1</strain>
        <tissue evidence="3">Blood</tissue>
    </source>
</reference>
<dbReference type="InterPro" id="IPR001611">
    <property type="entry name" value="Leu-rich_rpt"/>
</dbReference>
<dbReference type="Gene3D" id="3.30.63.10">
    <property type="entry name" value="Guanylate Kinase phosphate binding domain"/>
    <property type="match status" value="1"/>
</dbReference>
<dbReference type="FunFam" id="3.30.63.10:FF:000002">
    <property type="entry name" value="Guanylate kinase 1"/>
    <property type="match status" value="1"/>
</dbReference>
<dbReference type="Proteomes" id="UP001356427">
    <property type="component" value="Unassembled WGS sequence"/>
</dbReference>
<accession>A0AAN8LRA1</accession>
<dbReference type="InterPro" id="IPR008144">
    <property type="entry name" value="Guanylate_kin-like_dom"/>
</dbReference>
<dbReference type="GO" id="GO:0005829">
    <property type="term" value="C:cytosol"/>
    <property type="evidence" value="ECO:0007669"/>
    <property type="project" value="TreeGrafter"/>
</dbReference>
<dbReference type="FunFam" id="3.80.10.10:FF:000191">
    <property type="entry name" value="Leucine rich repeats and guanylate kinase domain containing"/>
    <property type="match status" value="1"/>
</dbReference>
<sequence length="343" mass="38916">MTQETTDAQPFPAAVHQPCADTFSTSEEEEEKTMEMSVMTHLSAYSSLSKLNLDYNCFSEIGGLLHCASLTHLSLAHNKISRISGLDNLPIKDLCLRGNQIEKIENVETLRTLQVLDLSLNRITSLSGLQNLHLLGSINLERDLISEIKEATHIHDLWLLRELNLQRNPVQEQLDYRLAVIFLLQHLTVLDQEKVTAEEKVSAVNNYDPPLEVVAAREHMSHMVYQLMQPQHPTQSGLSLPHAAVDLAPGLWEEREFNDFFAYGVCHTTRGPYFGEEDGSDYHFVTEEDFQNMIHMGKFIQTMQYAGHWYGLSREAIEDVAREGLVCCVHLELEVGVNTHTFT</sequence>
<dbReference type="PANTHER" id="PTHR23117:SF18">
    <property type="entry name" value="LEUCINE-RICH REPEAT AND GUANYLATE KINASE DOMAIN-CONTAINING PROTEIN"/>
    <property type="match status" value="1"/>
</dbReference>
<feature type="domain" description="Guanylate kinase-like" evidence="2">
    <location>
        <begin position="246"/>
        <end position="343"/>
    </location>
</feature>
<gene>
    <name evidence="3" type="ORF">J4Q44_G00141180</name>
</gene>
<dbReference type="SUPFAM" id="SSF52540">
    <property type="entry name" value="P-loop containing nucleoside triphosphate hydrolases"/>
    <property type="match status" value="1"/>
</dbReference>
<name>A0AAN8LRA1_9TELE</name>
<dbReference type="PROSITE" id="PS50052">
    <property type="entry name" value="GUANYLATE_KINASE_2"/>
    <property type="match status" value="1"/>
</dbReference>
<dbReference type="Pfam" id="PF00625">
    <property type="entry name" value="Guanylate_kin"/>
    <property type="match status" value="1"/>
</dbReference>
<dbReference type="SMART" id="SM00365">
    <property type="entry name" value="LRR_SD22"/>
    <property type="match status" value="3"/>
</dbReference>
<evidence type="ECO:0000256" key="1">
    <source>
        <dbReference type="ARBA" id="ARBA00022679"/>
    </source>
</evidence>
<dbReference type="GO" id="GO:0004385">
    <property type="term" value="F:GMP kinase activity"/>
    <property type="evidence" value="ECO:0007669"/>
    <property type="project" value="TreeGrafter"/>
</dbReference>
<dbReference type="SUPFAM" id="SSF52075">
    <property type="entry name" value="Outer arm dynein light chain 1"/>
    <property type="match status" value="1"/>
</dbReference>
<dbReference type="PROSITE" id="PS51450">
    <property type="entry name" value="LRR"/>
    <property type="match status" value="4"/>
</dbReference>
<dbReference type="PANTHER" id="PTHR23117">
    <property type="entry name" value="GUANYLATE KINASE-RELATED"/>
    <property type="match status" value="1"/>
</dbReference>
<proteinExistence type="predicted"/>
<dbReference type="InterPro" id="IPR032675">
    <property type="entry name" value="LRR_dom_sf"/>
</dbReference>
<organism evidence="3 4">
    <name type="scientific">Coregonus suidteri</name>
    <dbReference type="NCBI Taxonomy" id="861788"/>
    <lineage>
        <taxon>Eukaryota</taxon>
        <taxon>Metazoa</taxon>
        <taxon>Chordata</taxon>
        <taxon>Craniata</taxon>
        <taxon>Vertebrata</taxon>
        <taxon>Euteleostomi</taxon>
        <taxon>Actinopterygii</taxon>
        <taxon>Neopterygii</taxon>
        <taxon>Teleostei</taxon>
        <taxon>Protacanthopterygii</taxon>
        <taxon>Salmoniformes</taxon>
        <taxon>Salmonidae</taxon>
        <taxon>Coregoninae</taxon>
        <taxon>Coregonus</taxon>
    </lineage>
</organism>
<dbReference type="Pfam" id="PF14580">
    <property type="entry name" value="LRR_9"/>
    <property type="match status" value="1"/>
</dbReference>
<keyword evidence="4" id="KW-1185">Reference proteome</keyword>
<evidence type="ECO:0000313" key="4">
    <source>
        <dbReference type="Proteomes" id="UP001356427"/>
    </source>
</evidence>
<keyword evidence="1" id="KW-0808">Transferase</keyword>
<dbReference type="EMBL" id="JAGTTL010000012">
    <property type="protein sequence ID" value="KAK6314589.1"/>
    <property type="molecule type" value="Genomic_DNA"/>
</dbReference>
<dbReference type="CDD" id="cd00071">
    <property type="entry name" value="GMPK"/>
    <property type="match status" value="1"/>
</dbReference>
<protein>
    <recommendedName>
        <fullName evidence="2">Guanylate kinase-like domain-containing protein</fullName>
    </recommendedName>
</protein>
<evidence type="ECO:0000259" key="2">
    <source>
        <dbReference type="PROSITE" id="PS50052"/>
    </source>
</evidence>